<dbReference type="RefSeq" id="WP_203151281.1">
    <property type="nucleotide sequence ID" value="NZ_JAEVHL010000221.1"/>
</dbReference>
<protein>
    <submittedName>
        <fullName evidence="2">Uncharacterized protein</fullName>
    </submittedName>
</protein>
<proteinExistence type="predicted"/>
<dbReference type="EMBL" id="JAEVHL010000221">
    <property type="protein sequence ID" value="MBM0278955.1"/>
    <property type="molecule type" value="Genomic_DNA"/>
</dbReference>
<sequence>MNGHRDVTISPGVDRVTTVTDPESYTALAQRVQPDLALVPVLAPPEGPPTVVSTPLTPTPDPRAWQGVVLVTEDEFEAVGMVLARGSGRRCGAPPSPRRSGSALTSRSPWWVPSTA</sequence>
<accession>A0ABS1YNE1</accession>
<evidence type="ECO:0000313" key="3">
    <source>
        <dbReference type="Proteomes" id="UP000622245"/>
    </source>
</evidence>
<comment type="caution">
    <text evidence="2">The sequence shown here is derived from an EMBL/GenBank/DDBJ whole genome shotgun (WGS) entry which is preliminary data.</text>
</comment>
<feature type="region of interest" description="Disordered" evidence="1">
    <location>
        <begin position="87"/>
        <end position="116"/>
    </location>
</feature>
<feature type="compositionally biased region" description="Polar residues" evidence="1">
    <location>
        <begin position="102"/>
        <end position="116"/>
    </location>
</feature>
<evidence type="ECO:0000313" key="2">
    <source>
        <dbReference type="EMBL" id="MBM0278955.1"/>
    </source>
</evidence>
<gene>
    <name evidence="2" type="ORF">JM949_28580</name>
</gene>
<reference evidence="2 3" key="1">
    <citation type="submission" date="2021-01" db="EMBL/GenBank/DDBJ databases">
        <title>Draft genome sequence of Micromonospora sp. strain STR1s_6.</title>
        <authorList>
            <person name="Karlyshev A."/>
            <person name="Jawad R."/>
        </authorList>
    </citation>
    <scope>NUCLEOTIDE SEQUENCE [LARGE SCALE GENOMIC DNA]</scope>
    <source>
        <strain evidence="2 3">STR1S-6</strain>
    </source>
</reference>
<name>A0ABS1YNE1_9ACTN</name>
<dbReference type="Proteomes" id="UP000622245">
    <property type="component" value="Unassembled WGS sequence"/>
</dbReference>
<evidence type="ECO:0000256" key="1">
    <source>
        <dbReference type="SAM" id="MobiDB-lite"/>
    </source>
</evidence>
<organism evidence="2 3">
    <name type="scientific">Micromonospora tarensis</name>
    <dbReference type="NCBI Taxonomy" id="2806100"/>
    <lineage>
        <taxon>Bacteria</taxon>
        <taxon>Bacillati</taxon>
        <taxon>Actinomycetota</taxon>
        <taxon>Actinomycetes</taxon>
        <taxon>Micromonosporales</taxon>
        <taxon>Micromonosporaceae</taxon>
        <taxon>Micromonospora</taxon>
    </lineage>
</organism>
<keyword evidence="3" id="KW-1185">Reference proteome</keyword>